<comment type="similarity">
    <text evidence="4">Belongs to the eIF-3 subunit C family.</text>
</comment>
<dbReference type="PROSITE" id="PS50250">
    <property type="entry name" value="PCI"/>
    <property type="match status" value="1"/>
</dbReference>
<proteinExistence type="inferred from homology"/>
<keyword evidence="3 4" id="KW-0648">Protein biosynthesis</keyword>
<protein>
    <recommendedName>
        <fullName evidence="4">Eukaryotic translation initiation factor 3 subunit C</fullName>
        <shortName evidence="4">eIF3c</shortName>
    </recommendedName>
    <alternativeName>
        <fullName evidence="4">Eukaryotic translation initiation factor 3 subunit 8</fullName>
    </alternativeName>
</protein>
<dbReference type="GO" id="GO:0003743">
    <property type="term" value="F:translation initiation factor activity"/>
    <property type="evidence" value="ECO:0007669"/>
    <property type="project" value="UniProtKB-UniRule"/>
</dbReference>
<reference evidence="7" key="1">
    <citation type="submission" date="2024-06" db="EMBL/GenBank/DDBJ databases">
        <authorList>
            <person name="Liu X."/>
            <person name="Lenzi L."/>
            <person name="Haldenby T S."/>
            <person name="Uol C."/>
        </authorList>
    </citation>
    <scope>NUCLEOTIDE SEQUENCE</scope>
</reference>
<comment type="subcellular location">
    <subcellularLocation>
        <location evidence="4">Cytoplasm</location>
    </subcellularLocation>
</comment>
<feature type="region of interest" description="Disordered" evidence="5">
    <location>
        <begin position="147"/>
        <end position="239"/>
    </location>
</feature>
<feature type="compositionally biased region" description="Basic and acidic residues" evidence="5">
    <location>
        <begin position="147"/>
        <end position="166"/>
    </location>
</feature>
<dbReference type="GO" id="GO:0031369">
    <property type="term" value="F:translation initiation factor binding"/>
    <property type="evidence" value="ECO:0007669"/>
    <property type="project" value="InterPro"/>
</dbReference>
<dbReference type="GO" id="GO:0033290">
    <property type="term" value="C:eukaryotic 48S preinitiation complex"/>
    <property type="evidence" value="ECO:0007669"/>
    <property type="project" value="UniProtKB-UniRule"/>
</dbReference>
<dbReference type="EMBL" id="CAXLJL010000057">
    <property type="protein sequence ID" value="CAL5130038.1"/>
    <property type="molecule type" value="Genomic_DNA"/>
</dbReference>
<evidence type="ECO:0000259" key="6">
    <source>
        <dbReference type="PROSITE" id="PS50250"/>
    </source>
</evidence>
<evidence type="ECO:0000256" key="2">
    <source>
        <dbReference type="ARBA" id="ARBA00022540"/>
    </source>
</evidence>
<dbReference type="GO" id="GO:0005852">
    <property type="term" value="C:eukaryotic translation initiation factor 3 complex"/>
    <property type="evidence" value="ECO:0007669"/>
    <property type="project" value="UniProtKB-UniRule"/>
</dbReference>
<evidence type="ECO:0000256" key="4">
    <source>
        <dbReference type="HAMAP-Rule" id="MF_03002"/>
    </source>
</evidence>
<comment type="subunit">
    <text evidence="4">Component of the eukaryotic translation initiation factor 3 (eIF-3) complex.</text>
</comment>
<comment type="caution">
    <text evidence="7">The sequence shown here is derived from an EMBL/GenBank/DDBJ whole genome shotgun (WGS) entry which is preliminary data.</text>
</comment>
<feature type="compositionally biased region" description="Polar residues" evidence="5">
    <location>
        <begin position="1"/>
        <end position="14"/>
    </location>
</feature>
<dbReference type="SUPFAM" id="SSF46785">
    <property type="entry name" value="Winged helix' DNA-binding domain"/>
    <property type="match status" value="1"/>
</dbReference>
<keyword evidence="1 4" id="KW-0963">Cytoplasm</keyword>
<sequence>MTSRMFADTISSSESDYEEGAVQQTENRFLHYQSDEEEEKRVVKSAKDKRVEEMQSIIKNLNNHKKIKDMSNIVTDFESLVRVYEKSVKMNELDGVPAFYVRCIAELEDFINDSWEKKREMNKGAARALTVLKQRVKKYNRDFEENIKDFREHPENYQEEAAAERSAEEDEEESEEEAPPAKVAPSTASMAEKKPSKKSGGSEPGSEESENENEDDEETDSEGFWDSDSSSTSSLDVDMERFKEDPSIFFLKKITDDKKDKAKAKKPAKDKPLKKQAKATLIFDDEGVWTKVDALGRPETQIQAFEKGQEITHEVVVKKLTEILTSRGKKGTSANDQITLLLQVEEKIIEHELSVGLHLKVLFALISVLLDYDKKHNPCMPTPLFDRLLSSFDKVLDILEENDVELLPTDSTTEDSELLQAPPFAVRGSVLMSVSLLDAECTKVLQNANGHELEYVDRLKDERRVCKILDRICEYMEKKNADPADICVGYLLKVEHMYYKFDFDWGHKVEAEGIEVVGQNPATTVMERLCKYIYSHDRTDRLRTRAILCHIYHLALYDNWFKARDLMLMSSLQASIEHADQSTMILYNRAMVQLGLSAFRQGYIRETHNALADLIGSGRIRELLAQGLHGQTRYERSPEEEKREQALQVPYHMYINTELLECVYHVSAMLLEIPNLAAHETDLRWRPISKPFHLALRVHDRSTLVGPPETPRDHVLAAAKAMRYGNWKACTDYIINPKMDAKIWDLLFQSGRVKKVLEAKIKEESLRSFLFTYSAIHDSMSLDRLAEYFEMPKSSVYSIVSKMIINQELAASLEVPSDFLIMHKTERSRLQTLALQLSDKVNSIVEMNEKLIESRGSGGLIGSKGSQSYQGPRRQPLRYNLSKFN</sequence>
<organism evidence="7 8">
    <name type="scientific">Calicophoron daubneyi</name>
    <name type="common">Rumen fluke</name>
    <name type="synonym">Paramphistomum daubneyi</name>
    <dbReference type="NCBI Taxonomy" id="300641"/>
    <lineage>
        <taxon>Eukaryota</taxon>
        <taxon>Metazoa</taxon>
        <taxon>Spiralia</taxon>
        <taxon>Lophotrochozoa</taxon>
        <taxon>Platyhelminthes</taxon>
        <taxon>Trematoda</taxon>
        <taxon>Digenea</taxon>
        <taxon>Plagiorchiida</taxon>
        <taxon>Pronocephalata</taxon>
        <taxon>Paramphistomoidea</taxon>
        <taxon>Paramphistomidae</taxon>
        <taxon>Calicophoron</taxon>
    </lineage>
</organism>
<dbReference type="InterPro" id="IPR036390">
    <property type="entry name" value="WH_DNA-bd_sf"/>
</dbReference>
<dbReference type="InterPro" id="IPR058999">
    <property type="entry name" value="EIF3CL_C"/>
</dbReference>
<feature type="compositionally biased region" description="Acidic residues" evidence="5">
    <location>
        <begin position="205"/>
        <end position="225"/>
    </location>
</feature>
<feature type="compositionally biased region" description="Acidic residues" evidence="5">
    <location>
        <begin position="167"/>
        <end position="178"/>
    </location>
</feature>
<comment type="function">
    <text evidence="4">Component of the eukaryotic translation initiation factor 3 (eIF-3) complex, which is involved in protein synthesis of a specialized repertoire of mRNAs and, together with other initiation factors, stimulates binding of mRNA and methionyl-tRNAi to the 40S ribosome. The eIF-3 complex specifically targets and initiates translation of a subset of mRNAs involved in cell proliferation.</text>
</comment>
<evidence type="ECO:0000313" key="7">
    <source>
        <dbReference type="EMBL" id="CAL5130038.1"/>
    </source>
</evidence>
<dbReference type="PANTHER" id="PTHR13937:SF0">
    <property type="entry name" value="EUKARYOTIC TRANSLATION INITIATION FACTOR 3 SUBUNIT C-RELATED"/>
    <property type="match status" value="1"/>
</dbReference>
<evidence type="ECO:0000313" key="8">
    <source>
        <dbReference type="Proteomes" id="UP001497525"/>
    </source>
</evidence>
<feature type="domain" description="PCI" evidence="6">
    <location>
        <begin position="651"/>
        <end position="827"/>
    </location>
</feature>
<dbReference type="GO" id="GO:0003723">
    <property type="term" value="F:RNA binding"/>
    <property type="evidence" value="ECO:0007669"/>
    <property type="project" value="InterPro"/>
</dbReference>
<dbReference type="SMART" id="SM00088">
    <property type="entry name" value="PINT"/>
    <property type="match status" value="1"/>
</dbReference>
<dbReference type="Pfam" id="PF26569">
    <property type="entry name" value="EIF3CL_C"/>
    <property type="match status" value="1"/>
</dbReference>
<dbReference type="Proteomes" id="UP001497525">
    <property type="component" value="Unassembled WGS sequence"/>
</dbReference>
<evidence type="ECO:0000256" key="3">
    <source>
        <dbReference type="ARBA" id="ARBA00022917"/>
    </source>
</evidence>
<dbReference type="HAMAP" id="MF_03002">
    <property type="entry name" value="eIF3c"/>
    <property type="match status" value="1"/>
</dbReference>
<name>A0AAV2T0Y1_CALDB</name>
<dbReference type="InterPro" id="IPR008905">
    <property type="entry name" value="EIF3C_N_dom"/>
</dbReference>
<dbReference type="GO" id="GO:0001732">
    <property type="term" value="P:formation of cytoplasmic translation initiation complex"/>
    <property type="evidence" value="ECO:0007669"/>
    <property type="project" value="UniProtKB-UniRule"/>
</dbReference>
<evidence type="ECO:0000256" key="5">
    <source>
        <dbReference type="SAM" id="MobiDB-lite"/>
    </source>
</evidence>
<keyword evidence="2 4" id="KW-0396">Initiation factor</keyword>
<dbReference type="Pfam" id="PF01399">
    <property type="entry name" value="PCI"/>
    <property type="match status" value="1"/>
</dbReference>
<dbReference type="Pfam" id="PF05470">
    <property type="entry name" value="eIF-3c_N"/>
    <property type="match status" value="1"/>
</dbReference>
<dbReference type="GO" id="GO:0016282">
    <property type="term" value="C:eukaryotic 43S preinitiation complex"/>
    <property type="evidence" value="ECO:0007669"/>
    <property type="project" value="UniProtKB-UniRule"/>
</dbReference>
<dbReference type="InterPro" id="IPR027516">
    <property type="entry name" value="EIF3C"/>
</dbReference>
<dbReference type="PANTHER" id="PTHR13937">
    <property type="entry name" value="EUKARYOTIC TRANSLATION INITATION FACTOR 3, SUBUNIT 8 EIF3S8 -RELATED"/>
    <property type="match status" value="1"/>
</dbReference>
<dbReference type="AlphaFoldDB" id="A0AAV2T0Y1"/>
<gene>
    <name evidence="7" type="ORF">CDAUBV1_LOCUS1481</name>
</gene>
<evidence type="ECO:0000256" key="1">
    <source>
        <dbReference type="ARBA" id="ARBA00022490"/>
    </source>
</evidence>
<accession>A0AAV2T0Y1</accession>
<feature type="compositionally biased region" description="Low complexity" evidence="5">
    <location>
        <begin position="226"/>
        <end position="236"/>
    </location>
</feature>
<dbReference type="InterPro" id="IPR000717">
    <property type="entry name" value="PCI_dom"/>
</dbReference>
<feature type="region of interest" description="Disordered" evidence="5">
    <location>
        <begin position="1"/>
        <end position="46"/>
    </location>
</feature>